<dbReference type="Gene3D" id="2.40.10.10">
    <property type="entry name" value="Trypsin-like serine proteases"/>
    <property type="match status" value="2"/>
</dbReference>
<proteinExistence type="predicted"/>
<dbReference type="KEGG" id="sgj:IAG43_01810"/>
<evidence type="ECO:0000256" key="1">
    <source>
        <dbReference type="SAM" id="MobiDB-lite"/>
    </source>
</evidence>
<feature type="region of interest" description="Disordered" evidence="1">
    <location>
        <begin position="1"/>
        <end position="20"/>
    </location>
</feature>
<dbReference type="GO" id="GO:0006508">
    <property type="term" value="P:proteolysis"/>
    <property type="evidence" value="ECO:0007669"/>
    <property type="project" value="InterPro"/>
</dbReference>
<sequence length="364" mass="39897">MRPDDTPERSADGGAGSGDGHFLDRLPFDWSLPASRELRDLLSSVYFREEPVIALAQQAGIPPAWIGWGRPMAAVWHDLISTARNQDRLRALLDQIAAGPDAALSARLGELLRANPVVEAPEPPARPGAWRHFHDPDAAERRIFSTGSYLDVSFLRRGTELSTAVARLLVTFPDGRQYHGTAFRVGEDLLLTNHHVLFDGADDALPAAGAEAWFGYEHDLAGRPAAHVRVPCAMETVVGDPAHDWAVVRVAAPVPDGTAVVELPASSTVAPGDRVYIVQHPQGGVKKLAAHHNVVRHADDDVVQYWTDTDHGSSGSPVFDERWRLVALHHRWVRIGPLTEPPEYRNQGIRIERVTEGLRRAGQV</sequence>
<accession>A0A7H0HML6</accession>
<reference evidence="3 4" key="1">
    <citation type="submission" date="2020-08" db="EMBL/GenBank/DDBJ databases">
        <title>A novel species.</title>
        <authorList>
            <person name="Gao J."/>
        </authorList>
    </citation>
    <scope>NUCLEOTIDE SEQUENCE [LARGE SCALE GENOMIC DNA]</scope>
    <source>
        <strain evidence="3 4">CRPJ-33</strain>
    </source>
</reference>
<dbReference type="InterPro" id="IPR043504">
    <property type="entry name" value="Peptidase_S1_PA_chymotrypsin"/>
</dbReference>
<dbReference type="AlphaFoldDB" id="A0A7H0HML6"/>
<feature type="domain" description="Effector-associated" evidence="2">
    <location>
        <begin position="34"/>
        <end position="98"/>
    </location>
</feature>
<dbReference type="PANTHER" id="PTHR36234:SF5">
    <property type="entry name" value="LYSYL ENDOPEPTIDASE"/>
    <property type="match status" value="1"/>
</dbReference>
<dbReference type="EMBL" id="CP060825">
    <property type="protein sequence ID" value="QNP61782.1"/>
    <property type="molecule type" value="Genomic_DNA"/>
</dbReference>
<dbReference type="InterPro" id="IPR045430">
    <property type="entry name" value="EAD1"/>
</dbReference>
<dbReference type="InterPro" id="IPR009003">
    <property type="entry name" value="Peptidase_S1_PA"/>
</dbReference>
<dbReference type="Pfam" id="PF19955">
    <property type="entry name" value="EAD1"/>
    <property type="match status" value="1"/>
</dbReference>
<keyword evidence="4" id="KW-1185">Reference proteome</keyword>
<dbReference type="PRINTS" id="PR01774">
    <property type="entry name" value="EXFOLTOXIN"/>
</dbReference>
<dbReference type="PANTHER" id="PTHR36234">
    <property type="entry name" value="LYSYL ENDOPEPTIDASE"/>
    <property type="match status" value="1"/>
</dbReference>
<dbReference type="InterPro" id="IPR008353">
    <property type="entry name" value="Peptidase_S1B_tx"/>
</dbReference>
<evidence type="ECO:0000313" key="4">
    <source>
        <dbReference type="Proteomes" id="UP000516230"/>
    </source>
</evidence>
<dbReference type="GO" id="GO:0004252">
    <property type="term" value="F:serine-type endopeptidase activity"/>
    <property type="evidence" value="ECO:0007669"/>
    <property type="project" value="InterPro"/>
</dbReference>
<evidence type="ECO:0000259" key="2">
    <source>
        <dbReference type="Pfam" id="PF19955"/>
    </source>
</evidence>
<evidence type="ECO:0000313" key="3">
    <source>
        <dbReference type="EMBL" id="QNP61782.1"/>
    </source>
</evidence>
<protein>
    <submittedName>
        <fullName evidence="3">Trypsin-like peptidase domain-containing protein</fullName>
    </submittedName>
</protein>
<feature type="compositionally biased region" description="Basic and acidic residues" evidence="1">
    <location>
        <begin position="1"/>
        <end position="11"/>
    </location>
</feature>
<gene>
    <name evidence="3" type="ORF">IAG43_01810</name>
</gene>
<dbReference type="SUPFAM" id="SSF50494">
    <property type="entry name" value="Trypsin-like serine proteases"/>
    <property type="match status" value="1"/>
</dbReference>
<dbReference type="RefSeq" id="WP_187738986.1">
    <property type="nucleotide sequence ID" value="NZ_CP060825.1"/>
</dbReference>
<organism evidence="3 4">
    <name type="scientific">Streptomyces genisteinicus</name>
    <dbReference type="NCBI Taxonomy" id="2768068"/>
    <lineage>
        <taxon>Bacteria</taxon>
        <taxon>Bacillati</taxon>
        <taxon>Actinomycetota</taxon>
        <taxon>Actinomycetes</taxon>
        <taxon>Kitasatosporales</taxon>
        <taxon>Streptomycetaceae</taxon>
        <taxon>Streptomyces</taxon>
    </lineage>
</organism>
<name>A0A7H0HML6_9ACTN</name>
<dbReference type="Proteomes" id="UP000516230">
    <property type="component" value="Chromosome"/>
</dbReference>
<dbReference type="Pfam" id="PF13365">
    <property type="entry name" value="Trypsin_2"/>
    <property type="match status" value="1"/>
</dbReference>